<evidence type="ECO:0000313" key="3">
    <source>
        <dbReference type="Proteomes" id="UP001221898"/>
    </source>
</evidence>
<dbReference type="Proteomes" id="UP001221898">
    <property type="component" value="Unassembled WGS sequence"/>
</dbReference>
<sequence>MAPPISTRLESAAAVETAKGNASIGATAPCGQEDRAVPAVNGNARACFSSQSARHTQHLGISALLLARGQKAAASPRPQSVYPTRAWLRPLHAAAAVPQSGASSPAAAALLRGDSVQRRAQLPPGGSQITSAPFVPPRAA</sequence>
<dbReference type="EMBL" id="JAINUG010000269">
    <property type="protein sequence ID" value="KAJ8384558.1"/>
    <property type="molecule type" value="Genomic_DNA"/>
</dbReference>
<accession>A0AAD7RI32</accession>
<gene>
    <name evidence="2" type="ORF">AAFF_G00200910</name>
</gene>
<feature type="region of interest" description="Disordered" evidence="1">
    <location>
        <begin position="103"/>
        <end position="140"/>
    </location>
</feature>
<comment type="caution">
    <text evidence="2">The sequence shown here is derived from an EMBL/GenBank/DDBJ whole genome shotgun (WGS) entry which is preliminary data.</text>
</comment>
<proteinExistence type="predicted"/>
<organism evidence="2 3">
    <name type="scientific">Aldrovandia affinis</name>
    <dbReference type="NCBI Taxonomy" id="143900"/>
    <lineage>
        <taxon>Eukaryota</taxon>
        <taxon>Metazoa</taxon>
        <taxon>Chordata</taxon>
        <taxon>Craniata</taxon>
        <taxon>Vertebrata</taxon>
        <taxon>Euteleostomi</taxon>
        <taxon>Actinopterygii</taxon>
        <taxon>Neopterygii</taxon>
        <taxon>Teleostei</taxon>
        <taxon>Notacanthiformes</taxon>
        <taxon>Halosauridae</taxon>
        <taxon>Aldrovandia</taxon>
    </lineage>
</organism>
<protein>
    <submittedName>
        <fullName evidence="2">Uncharacterized protein</fullName>
    </submittedName>
</protein>
<keyword evidence="3" id="KW-1185">Reference proteome</keyword>
<name>A0AAD7RI32_9TELE</name>
<reference evidence="2" key="1">
    <citation type="journal article" date="2023" name="Science">
        <title>Genome structures resolve the early diversification of teleost fishes.</title>
        <authorList>
            <person name="Parey E."/>
            <person name="Louis A."/>
            <person name="Montfort J."/>
            <person name="Bouchez O."/>
            <person name="Roques C."/>
            <person name="Iampietro C."/>
            <person name="Lluch J."/>
            <person name="Castinel A."/>
            <person name="Donnadieu C."/>
            <person name="Desvignes T."/>
            <person name="Floi Bucao C."/>
            <person name="Jouanno E."/>
            <person name="Wen M."/>
            <person name="Mejri S."/>
            <person name="Dirks R."/>
            <person name="Jansen H."/>
            <person name="Henkel C."/>
            <person name="Chen W.J."/>
            <person name="Zahm M."/>
            <person name="Cabau C."/>
            <person name="Klopp C."/>
            <person name="Thompson A.W."/>
            <person name="Robinson-Rechavi M."/>
            <person name="Braasch I."/>
            <person name="Lecointre G."/>
            <person name="Bobe J."/>
            <person name="Postlethwait J.H."/>
            <person name="Berthelot C."/>
            <person name="Roest Crollius H."/>
            <person name="Guiguen Y."/>
        </authorList>
    </citation>
    <scope>NUCLEOTIDE SEQUENCE</scope>
    <source>
        <strain evidence="2">NC1722</strain>
    </source>
</reference>
<evidence type="ECO:0000256" key="1">
    <source>
        <dbReference type="SAM" id="MobiDB-lite"/>
    </source>
</evidence>
<evidence type="ECO:0000313" key="2">
    <source>
        <dbReference type="EMBL" id="KAJ8384558.1"/>
    </source>
</evidence>
<dbReference type="AlphaFoldDB" id="A0AAD7RI32"/>